<accession>A0ABU0XDY8</accession>
<feature type="transmembrane region" description="Helical" evidence="2">
    <location>
        <begin position="434"/>
        <end position="456"/>
    </location>
</feature>
<gene>
    <name evidence="6" type="ORF">RBR11_04445</name>
</gene>
<evidence type="ECO:0000259" key="5">
    <source>
        <dbReference type="Pfam" id="PF20990"/>
    </source>
</evidence>
<evidence type="ECO:0000259" key="4">
    <source>
        <dbReference type="Pfam" id="PF09972"/>
    </source>
</evidence>
<name>A0ABU0XDY8_9MICO</name>
<keyword evidence="3" id="KW-0732">Signal</keyword>
<reference evidence="6 7" key="1">
    <citation type="submission" date="2023-08" db="EMBL/GenBank/DDBJ databases">
        <title>Microbacterium sp. nov., isolated from a waste landfill.</title>
        <authorList>
            <person name="Wen W."/>
        </authorList>
    </citation>
    <scope>NUCLEOTIDE SEQUENCE [LARGE SCALE GENOMIC DNA]</scope>
    <source>
        <strain evidence="6 7">ASV81</strain>
    </source>
</reference>
<feature type="transmembrane region" description="Helical" evidence="2">
    <location>
        <begin position="405"/>
        <end position="428"/>
    </location>
</feature>
<feature type="compositionally biased region" description="Gly residues" evidence="1">
    <location>
        <begin position="577"/>
        <end position="595"/>
    </location>
</feature>
<sequence length="595" mass="62210">MTGRLRSRLLALLGAAALVVGPLLVASPAHADANDFSYASWNSVLQLGRDDQGRAELRVTETLVADFPDFDQNHGIIRGLPEWYDGAPLSLRIVSVTDGNGNDLPYDDGTVDNGERQIKIGDGNVFRHGLTTYRIQYTMRDVVHRPTDKAIDEWYWNLLPLNSAQPIAKFTAVMMFDPAVTAAMTGDRACYVGPAGATTRCDLTPDASSATVFDVAKNDLPAGFGVTVAFAMKQGTFAPAPARIPDPMTDTVPKVAAGAGALLALGGAILGIGAMRRAGRRRGRGIVVAQYDVPTTLPPLLAAVLEGRRNAANPAEIVHLAVRKAIRIQDGSSKPILQLTDPAAPPDPLDAAALAALFPHPAPGTLLHLAAPDDALVKRLKTLPAAAGAAAVERGLLVRRRSAPALILSAAGLLAGIASIILAVPGMAVGRPAAIGSFVLAIALSVVALIALLAALQRYRVLTGAGAEAREYLLGVREYIRLAEADRIRMLQSYRGAERRQDGSADVVVLYERLLPYAMLFGMEREWGEVLAVQYEQENIVPTWYAGYAAGALVGSLSGMNSSLSATPTLSSSSSGSSGGGFSGGGGGGGSSGGW</sequence>
<evidence type="ECO:0000256" key="1">
    <source>
        <dbReference type="SAM" id="MobiDB-lite"/>
    </source>
</evidence>
<keyword evidence="2" id="KW-1133">Transmembrane helix</keyword>
<dbReference type="InterPro" id="IPR018702">
    <property type="entry name" value="DUF2207"/>
</dbReference>
<feature type="chain" id="PRO_5045055913" evidence="3">
    <location>
        <begin position="32"/>
        <end position="595"/>
    </location>
</feature>
<feature type="domain" description="DUF2207" evidence="4">
    <location>
        <begin position="56"/>
        <end position="230"/>
    </location>
</feature>
<evidence type="ECO:0000256" key="2">
    <source>
        <dbReference type="SAM" id="Phobius"/>
    </source>
</evidence>
<comment type="caution">
    <text evidence="6">The sequence shown here is derived from an EMBL/GenBank/DDBJ whole genome shotgun (WGS) entry which is preliminary data.</text>
</comment>
<dbReference type="Pfam" id="PF20990">
    <property type="entry name" value="DUF2207_C"/>
    <property type="match status" value="1"/>
</dbReference>
<dbReference type="InterPro" id="IPR048389">
    <property type="entry name" value="YciQ-like_C"/>
</dbReference>
<dbReference type="RefSeq" id="WP_308488094.1">
    <property type="nucleotide sequence ID" value="NZ_JAVFCB010000002.1"/>
</dbReference>
<dbReference type="Pfam" id="PF09972">
    <property type="entry name" value="DUF2207"/>
    <property type="match status" value="1"/>
</dbReference>
<dbReference type="Proteomes" id="UP001230289">
    <property type="component" value="Unassembled WGS sequence"/>
</dbReference>
<proteinExistence type="predicted"/>
<evidence type="ECO:0000313" key="7">
    <source>
        <dbReference type="Proteomes" id="UP001230289"/>
    </source>
</evidence>
<feature type="region of interest" description="Disordered" evidence="1">
    <location>
        <begin position="568"/>
        <end position="595"/>
    </location>
</feature>
<keyword evidence="7" id="KW-1185">Reference proteome</keyword>
<feature type="transmembrane region" description="Helical" evidence="2">
    <location>
        <begin position="255"/>
        <end position="275"/>
    </location>
</feature>
<evidence type="ECO:0000313" key="6">
    <source>
        <dbReference type="EMBL" id="MDQ4213157.1"/>
    </source>
</evidence>
<feature type="signal peptide" evidence="3">
    <location>
        <begin position="1"/>
        <end position="31"/>
    </location>
</feature>
<evidence type="ECO:0000256" key="3">
    <source>
        <dbReference type="SAM" id="SignalP"/>
    </source>
</evidence>
<keyword evidence="2" id="KW-0472">Membrane</keyword>
<organism evidence="6 7">
    <name type="scientific">Microbacterium capsulatum</name>
    <dbReference type="NCBI Taxonomy" id="3041921"/>
    <lineage>
        <taxon>Bacteria</taxon>
        <taxon>Bacillati</taxon>
        <taxon>Actinomycetota</taxon>
        <taxon>Actinomycetes</taxon>
        <taxon>Micrococcales</taxon>
        <taxon>Microbacteriaceae</taxon>
        <taxon>Microbacterium</taxon>
    </lineage>
</organism>
<feature type="domain" description="Predicted membrane protein YciQ-like C-terminal" evidence="5">
    <location>
        <begin position="291"/>
        <end position="529"/>
    </location>
</feature>
<keyword evidence="2" id="KW-0812">Transmembrane</keyword>
<protein>
    <submittedName>
        <fullName evidence="6">DUF2207 domain-containing protein</fullName>
    </submittedName>
</protein>
<dbReference type="EMBL" id="JAVFCB010000002">
    <property type="protein sequence ID" value="MDQ4213157.1"/>
    <property type="molecule type" value="Genomic_DNA"/>
</dbReference>